<feature type="binding site" description="axial binding residue" evidence="9">
    <location>
        <position position="463"/>
    </location>
    <ligand>
        <name>heme</name>
        <dbReference type="ChEBI" id="CHEBI:30413"/>
    </ligand>
    <ligandPart>
        <name>Fe</name>
        <dbReference type="ChEBI" id="CHEBI:18248"/>
    </ligandPart>
</feature>
<feature type="transmembrane region" description="Helical" evidence="11">
    <location>
        <begin position="12"/>
        <end position="29"/>
    </location>
</feature>
<dbReference type="SUPFAM" id="SSF48264">
    <property type="entry name" value="Cytochrome P450"/>
    <property type="match status" value="1"/>
</dbReference>
<evidence type="ECO:0000313" key="12">
    <source>
        <dbReference type="EMBL" id="KAL0374432.1"/>
    </source>
</evidence>
<dbReference type="FunFam" id="1.10.630.10:FF:000037">
    <property type="entry name" value="Cytochrome P450 9"/>
    <property type="match status" value="1"/>
</dbReference>
<evidence type="ECO:0000256" key="8">
    <source>
        <dbReference type="ARBA" id="ARBA00023033"/>
    </source>
</evidence>
<dbReference type="GO" id="GO:0004497">
    <property type="term" value="F:monooxygenase activity"/>
    <property type="evidence" value="ECO:0007669"/>
    <property type="project" value="UniProtKB-KW"/>
</dbReference>
<evidence type="ECO:0000256" key="5">
    <source>
        <dbReference type="ARBA" id="ARBA00022723"/>
    </source>
</evidence>
<evidence type="ECO:0000256" key="9">
    <source>
        <dbReference type="PIRSR" id="PIRSR602401-1"/>
    </source>
</evidence>
<dbReference type="AlphaFoldDB" id="A0AAW2R2W1"/>
<evidence type="ECO:0000256" key="4">
    <source>
        <dbReference type="ARBA" id="ARBA00022617"/>
    </source>
</evidence>
<keyword evidence="6 10" id="KW-0560">Oxidoreductase</keyword>
<dbReference type="InterPro" id="IPR036396">
    <property type="entry name" value="Cyt_P450_sf"/>
</dbReference>
<dbReference type="PRINTS" id="PR00463">
    <property type="entry name" value="EP450I"/>
</dbReference>
<dbReference type="PANTHER" id="PTHR47944:SF4">
    <property type="entry name" value="OS09G0441700 PROTEIN"/>
    <property type="match status" value="1"/>
</dbReference>
<proteinExistence type="inferred from homology"/>
<accession>A0AAW2R2W1</accession>
<reference evidence="12" key="1">
    <citation type="submission" date="2020-06" db="EMBL/GenBank/DDBJ databases">
        <authorList>
            <person name="Li T."/>
            <person name="Hu X."/>
            <person name="Zhang T."/>
            <person name="Song X."/>
            <person name="Zhang H."/>
            <person name="Dai N."/>
            <person name="Sheng W."/>
            <person name="Hou X."/>
            <person name="Wei L."/>
        </authorList>
    </citation>
    <scope>NUCLEOTIDE SEQUENCE</scope>
    <source>
        <strain evidence="12">G02</strain>
        <tissue evidence="12">Leaf</tissue>
    </source>
</reference>
<evidence type="ECO:0000256" key="10">
    <source>
        <dbReference type="RuleBase" id="RU000461"/>
    </source>
</evidence>
<keyword evidence="7 9" id="KW-0408">Iron</keyword>
<dbReference type="Pfam" id="PF00067">
    <property type="entry name" value="p450"/>
    <property type="match status" value="1"/>
</dbReference>
<keyword evidence="8 10" id="KW-0503">Monooxygenase</keyword>
<keyword evidence="11" id="KW-1133">Transmembrane helix</keyword>
<evidence type="ECO:0000256" key="2">
    <source>
        <dbReference type="ARBA" id="ARBA00004167"/>
    </source>
</evidence>
<comment type="cofactor">
    <cofactor evidence="1 9">
        <name>heme</name>
        <dbReference type="ChEBI" id="CHEBI:30413"/>
    </cofactor>
</comment>
<dbReference type="GO" id="GO:0016020">
    <property type="term" value="C:membrane"/>
    <property type="evidence" value="ECO:0007669"/>
    <property type="project" value="UniProtKB-SubCell"/>
</dbReference>
<dbReference type="InterPro" id="IPR017972">
    <property type="entry name" value="Cyt_P450_CS"/>
</dbReference>
<comment type="similarity">
    <text evidence="3 10">Belongs to the cytochrome P450 family.</text>
</comment>
<dbReference type="GO" id="GO:0020037">
    <property type="term" value="F:heme binding"/>
    <property type="evidence" value="ECO:0007669"/>
    <property type="project" value="InterPro"/>
</dbReference>
<organism evidence="12">
    <name type="scientific">Sesamum radiatum</name>
    <name type="common">Black benniseed</name>
    <dbReference type="NCBI Taxonomy" id="300843"/>
    <lineage>
        <taxon>Eukaryota</taxon>
        <taxon>Viridiplantae</taxon>
        <taxon>Streptophyta</taxon>
        <taxon>Embryophyta</taxon>
        <taxon>Tracheophyta</taxon>
        <taxon>Spermatophyta</taxon>
        <taxon>Magnoliopsida</taxon>
        <taxon>eudicotyledons</taxon>
        <taxon>Gunneridae</taxon>
        <taxon>Pentapetalae</taxon>
        <taxon>asterids</taxon>
        <taxon>lamiids</taxon>
        <taxon>Lamiales</taxon>
        <taxon>Pedaliaceae</taxon>
        <taxon>Sesamum</taxon>
    </lineage>
</organism>
<evidence type="ECO:0000256" key="7">
    <source>
        <dbReference type="ARBA" id="ARBA00023004"/>
    </source>
</evidence>
<dbReference type="Gene3D" id="1.10.630.10">
    <property type="entry name" value="Cytochrome P450"/>
    <property type="match status" value="1"/>
</dbReference>
<dbReference type="GO" id="GO:0005506">
    <property type="term" value="F:iron ion binding"/>
    <property type="evidence" value="ECO:0007669"/>
    <property type="project" value="InterPro"/>
</dbReference>
<evidence type="ECO:0000256" key="1">
    <source>
        <dbReference type="ARBA" id="ARBA00001971"/>
    </source>
</evidence>
<comment type="subcellular location">
    <subcellularLocation>
        <location evidence="2">Membrane</location>
        <topology evidence="2">Single-pass membrane protein</topology>
    </subcellularLocation>
</comment>
<sequence>MEINKTSLGTNLLSLLVWCFAAIIFKKWLCFKKRTIPLLPPAPKGYPIVGCMPQMMKNKPAFRWIDKLMQEINTEIACIRLGKTHIIVVTSPDFAREFLRKKDEIFASRPNCMSANLASNGFLTIAVSPMGNQWKKMRRIIVSEVLSPAMHQRLHEKRCEEADHLVRYVYKQSQNPLAKGLVNVRVAAQHYCGNVARKLVFNKRFFGVGTEDGSPGMEEKEHVDGLFTILKHLYTFAIADHLPWLEVFDLDGYKKILKDAMQSVKKYQDSEVDQRVAMWQQGTKKTEEDILDVLINLKDSEKNHLLSSQELKAQITDIMLATVDNPSNAVEWALAEMINQPDILDRACKELDQVVGRNRLVDESDLYRLNYIKACVKEAFRLHPVAPFNVPHVSMKETIVGGYFIPKNSHVLLSRRGLGRNPRIWEDPLVYNPKRHFINKDSEVVLTDHDLRMISFSTGRRGCPGVVLGSTMATILLARLVQGFSWSPPPNTPGKIDLVESEGDLLLNKPLIAYAIPRLEPHVYQKLMQI</sequence>
<keyword evidence="11" id="KW-0812">Transmembrane</keyword>
<dbReference type="GO" id="GO:0016705">
    <property type="term" value="F:oxidoreductase activity, acting on paired donors, with incorporation or reduction of molecular oxygen"/>
    <property type="evidence" value="ECO:0007669"/>
    <property type="project" value="InterPro"/>
</dbReference>
<dbReference type="PANTHER" id="PTHR47944">
    <property type="entry name" value="CYTOCHROME P450 98A9"/>
    <property type="match status" value="1"/>
</dbReference>
<dbReference type="PROSITE" id="PS00086">
    <property type="entry name" value="CYTOCHROME_P450"/>
    <property type="match status" value="1"/>
</dbReference>
<comment type="caution">
    <text evidence="12">The sequence shown here is derived from an EMBL/GenBank/DDBJ whole genome shotgun (WGS) entry which is preliminary data.</text>
</comment>
<evidence type="ECO:0000256" key="11">
    <source>
        <dbReference type="SAM" id="Phobius"/>
    </source>
</evidence>
<dbReference type="InterPro" id="IPR002401">
    <property type="entry name" value="Cyt_P450_E_grp-I"/>
</dbReference>
<dbReference type="EMBL" id="JACGWJ010000014">
    <property type="protein sequence ID" value="KAL0374432.1"/>
    <property type="molecule type" value="Genomic_DNA"/>
</dbReference>
<protein>
    <submittedName>
        <fullName evidence="12">Phenylalanine N-monooxygenase</fullName>
    </submittedName>
</protein>
<keyword evidence="4 9" id="KW-0349">Heme</keyword>
<evidence type="ECO:0000256" key="6">
    <source>
        <dbReference type="ARBA" id="ARBA00023002"/>
    </source>
</evidence>
<evidence type="ECO:0000256" key="3">
    <source>
        <dbReference type="ARBA" id="ARBA00010617"/>
    </source>
</evidence>
<reference evidence="12" key="2">
    <citation type="journal article" date="2024" name="Plant">
        <title>Genomic evolution and insights into agronomic trait innovations of Sesamum species.</title>
        <authorList>
            <person name="Miao H."/>
            <person name="Wang L."/>
            <person name="Qu L."/>
            <person name="Liu H."/>
            <person name="Sun Y."/>
            <person name="Le M."/>
            <person name="Wang Q."/>
            <person name="Wei S."/>
            <person name="Zheng Y."/>
            <person name="Lin W."/>
            <person name="Duan Y."/>
            <person name="Cao H."/>
            <person name="Xiong S."/>
            <person name="Wang X."/>
            <person name="Wei L."/>
            <person name="Li C."/>
            <person name="Ma Q."/>
            <person name="Ju M."/>
            <person name="Zhao R."/>
            <person name="Li G."/>
            <person name="Mu C."/>
            <person name="Tian Q."/>
            <person name="Mei H."/>
            <person name="Zhang T."/>
            <person name="Gao T."/>
            <person name="Zhang H."/>
        </authorList>
    </citation>
    <scope>NUCLEOTIDE SEQUENCE</scope>
    <source>
        <strain evidence="12">G02</strain>
    </source>
</reference>
<keyword evidence="5 9" id="KW-0479">Metal-binding</keyword>
<keyword evidence="11" id="KW-0472">Membrane</keyword>
<gene>
    <name evidence="12" type="ORF">Sradi_3358900</name>
</gene>
<name>A0AAW2R2W1_SESRA</name>
<dbReference type="GO" id="GO:0044550">
    <property type="term" value="P:secondary metabolite biosynthetic process"/>
    <property type="evidence" value="ECO:0007669"/>
    <property type="project" value="UniProtKB-ARBA"/>
</dbReference>
<dbReference type="InterPro" id="IPR001128">
    <property type="entry name" value="Cyt_P450"/>
</dbReference>